<evidence type="ECO:0000256" key="1">
    <source>
        <dbReference type="SAM" id="Phobius"/>
    </source>
</evidence>
<accession>A0ABW2NLZ1</accession>
<dbReference type="InterPro" id="IPR058534">
    <property type="entry name" value="YjdF"/>
</dbReference>
<gene>
    <name evidence="2" type="ORF">ACFQPF_02930</name>
</gene>
<evidence type="ECO:0000313" key="2">
    <source>
        <dbReference type="EMBL" id="MFC7370625.1"/>
    </source>
</evidence>
<feature type="transmembrane region" description="Helical" evidence="1">
    <location>
        <begin position="185"/>
        <end position="206"/>
    </location>
</feature>
<dbReference type="Pfam" id="PF09997">
    <property type="entry name" value="DUF2238"/>
    <property type="match status" value="1"/>
</dbReference>
<keyword evidence="3" id="KW-1185">Reference proteome</keyword>
<keyword evidence="1" id="KW-1133">Transmembrane helix</keyword>
<keyword evidence="1" id="KW-0472">Membrane</keyword>
<dbReference type="PIRSF" id="PIRSF020606">
    <property type="entry name" value="UCP020606"/>
    <property type="match status" value="1"/>
</dbReference>
<dbReference type="Proteomes" id="UP001596549">
    <property type="component" value="Unassembled WGS sequence"/>
</dbReference>
<keyword evidence="1" id="KW-0812">Transmembrane</keyword>
<dbReference type="InterPro" id="IPR014509">
    <property type="entry name" value="YjdF-like"/>
</dbReference>
<evidence type="ECO:0000313" key="3">
    <source>
        <dbReference type="Proteomes" id="UP001596549"/>
    </source>
</evidence>
<dbReference type="EMBL" id="JBHTCP010000004">
    <property type="protein sequence ID" value="MFC7370625.1"/>
    <property type="molecule type" value="Genomic_DNA"/>
</dbReference>
<feature type="transmembrane region" description="Helical" evidence="1">
    <location>
        <begin position="114"/>
        <end position="133"/>
    </location>
</feature>
<comment type="caution">
    <text evidence="2">The sequence shown here is derived from an EMBL/GenBank/DDBJ whole genome shotgun (WGS) entry which is preliminary data.</text>
</comment>
<sequence>MDTMDSDTIEERMIMLKRYLLCLLFIISGFFIWSAINPADTLTWVLETFPGAFIAIVFVYQYYRKQPLTLLVYSIIAVLIILTFIGGHYTYDDVPLFDTLARSMGWERNPYDRVGHFLKGSLAIVFRELLLLYTPLVRGRWLQCIAVCFVAALASLYEMIEFIAAKIMGKSAEDFQGMQGDLWDAQWDMILAFSGSILALLLLTAIHDKALRAQAYKNKRQ</sequence>
<proteinExistence type="predicted"/>
<feature type="transmembrane region" description="Helical" evidence="1">
    <location>
        <begin position="145"/>
        <end position="165"/>
    </location>
</feature>
<feature type="transmembrane region" description="Helical" evidence="1">
    <location>
        <begin position="42"/>
        <end position="63"/>
    </location>
</feature>
<feature type="transmembrane region" description="Helical" evidence="1">
    <location>
        <begin position="19"/>
        <end position="36"/>
    </location>
</feature>
<organism evidence="2 3">
    <name type="scientific">Fictibacillus iocasae</name>
    <dbReference type="NCBI Taxonomy" id="2715437"/>
    <lineage>
        <taxon>Bacteria</taxon>
        <taxon>Bacillati</taxon>
        <taxon>Bacillota</taxon>
        <taxon>Bacilli</taxon>
        <taxon>Bacillales</taxon>
        <taxon>Fictibacillaceae</taxon>
        <taxon>Fictibacillus</taxon>
    </lineage>
</organism>
<protein>
    <submittedName>
        <fullName evidence="2">DUF2238 domain-containing protein</fullName>
    </submittedName>
</protein>
<reference evidence="3" key="1">
    <citation type="journal article" date="2019" name="Int. J. Syst. Evol. Microbiol.">
        <title>The Global Catalogue of Microorganisms (GCM) 10K type strain sequencing project: providing services to taxonomists for standard genome sequencing and annotation.</title>
        <authorList>
            <consortium name="The Broad Institute Genomics Platform"/>
            <consortium name="The Broad Institute Genome Sequencing Center for Infectious Disease"/>
            <person name="Wu L."/>
            <person name="Ma J."/>
        </authorList>
    </citation>
    <scope>NUCLEOTIDE SEQUENCE [LARGE SCALE GENOMIC DNA]</scope>
    <source>
        <strain evidence="3">NBRC 106396</strain>
    </source>
</reference>
<name>A0ABW2NLZ1_9BACL</name>
<dbReference type="RefSeq" id="WP_379746268.1">
    <property type="nucleotide sequence ID" value="NZ_JBHTCP010000004.1"/>
</dbReference>
<feature type="transmembrane region" description="Helical" evidence="1">
    <location>
        <begin position="70"/>
        <end position="91"/>
    </location>
</feature>